<keyword evidence="3" id="KW-1185">Reference proteome</keyword>
<dbReference type="Proteomes" id="UP000054560">
    <property type="component" value="Unassembled WGS sequence"/>
</dbReference>
<organism evidence="2 3">
    <name type="scientific">Sphaeroforma arctica JP610</name>
    <dbReference type="NCBI Taxonomy" id="667725"/>
    <lineage>
        <taxon>Eukaryota</taxon>
        <taxon>Ichthyosporea</taxon>
        <taxon>Ichthyophonida</taxon>
        <taxon>Sphaeroforma</taxon>
    </lineage>
</organism>
<sequence length="394" mass="44094">MGECLVFGDSLALLQKCVEVSDRLAAIELSGAIQPPIQRRPGTSIENALFNGKTVLNRRRSSLGVRAMTSTVKELSDAEKVVTSARASDDVGLIITAMEEIYIESGVGKEEEIEQMKTTHLQLCAAISSLKDKLRQSGGSKLDSIVERKKARGTRDFEILVSEKHKSVQALELELNKAREKVSQLLDERERLNAQLREVLRQENNENKSTTLQKQVKRLEEKCRTETDKVSNMDANLKVLEARASVLPEAMEQLQSQLRQLKADIKAQSDEHAQMVKQNPTLTKLQSEVNQLRHKLKERRTSATVDNNMLQKWESSSLRLLAHSATSQKLPSAIVLLFLSRNGGKMAWTELQSGLQAQLSEMSENEINTTLFRLQGKGLVNIDRTTHPAVVHLL</sequence>
<dbReference type="RefSeq" id="XP_014158512.1">
    <property type="nucleotide sequence ID" value="XM_014303037.1"/>
</dbReference>
<protein>
    <submittedName>
        <fullName evidence="2">Uncharacterized protein</fullName>
    </submittedName>
</protein>
<gene>
    <name evidence="2" type="ORF">SARC_03177</name>
</gene>
<dbReference type="GeneID" id="25903681"/>
<dbReference type="EMBL" id="KQ241752">
    <property type="protein sequence ID" value="KNC84610.1"/>
    <property type="molecule type" value="Genomic_DNA"/>
</dbReference>
<reference evidence="2 3" key="1">
    <citation type="submission" date="2011-02" db="EMBL/GenBank/DDBJ databases">
        <title>The Genome Sequence of Sphaeroforma arctica JP610.</title>
        <authorList>
            <consortium name="The Broad Institute Genome Sequencing Platform"/>
            <person name="Russ C."/>
            <person name="Cuomo C."/>
            <person name="Young S.K."/>
            <person name="Zeng Q."/>
            <person name="Gargeya S."/>
            <person name="Alvarado L."/>
            <person name="Berlin A."/>
            <person name="Chapman S.B."/>
            <person name="Chen Z."/>
            <person name="Freedman E."/>
            <person name="Gellesch M."/>
            <person name="Goldberg J."/>
            <person name="Griggs A."/>
            <person name="Gujja S."/>
            <person name="Heilman E."/>
            <person name="Heiman D."/>
            <person name="Howarth C."/>
            <person name="Mehta T."/>
            <person name="Neiman D."/>
            <person name="Pearson M."/>
            <person name="Roberts A."/>
            <person name="Saif S."/>
            <person name="Shea T."/>
            <person name="Shenoy N."/>
            <person name="Sisk P."/>
            <person name="Stolte C."/>
            <person name="Sykes S."/>
            <person name="White J."/>
            <person name="Yandava C."/>
            <person name="Burger G."/>
            <person name="Gray M.W."/>
            <person name="Holland P.W.H."/>
            <person name="King N."/>
            <person name="Lang F.B.F."/>
            <person name="Roger A.J."/>
            <person name="Ruiz-Trillo I."/>
            <person name="Haas B."/>
            <person name="Nusbaum C."/>
            <person name="Birren B."/>
        </authorList>
    </citation>
    <scope>NUCLEOTIDE SEQUENCE [LARGE SCALE GENOMIC DNA]</scope>
    <source>
        <strain evidence="2 3">JP610</strain>
    </source>
</reference>
<keyword evidence="1" id="KW-0175">Coiled coil</keyword>
<dbReference type="AlphaFoldDB" id="A0A0L0G6H5"/>
<evidence type="ECO:0000256" key="1">
    <source>
        <dbReference type="SAM" id="Coils"/>
    </source>
</evidence>
<name>A0A0L0G6H5_9EUKA</name>
<evidence type="ECO:0000313" key="3">
    <source>
        <dbReference type="Proteomes" id="UP000054560"/>
    </source>
</evidence>
<feature type="coiled-coil region" evidence="1">
    <location>
        <begin position="161"/>
        <end position="302"/>
    </location>
</feature>
<evidence type="ECO:0000313" key="2">
    <source>
        <dbReference type="EMBL" id="KNC84610.1"/>
    </source>
</evidence>
<proteinExistence type="predicted"/>
<accession>A0A0L0G6H5</accession>